<protein>
    <recommendedName>
        <fullName evidence="2">Putative adherens-junction anchoring domain-containing protein</fullName>
    </recommendedName>
</protein>
<organism evidence="3 4">
    <name type="scientific">Myodes glareolus</name>
    <name type="common">Bank vole</name>
    <name type="synonym">Clethrionomys glareolus</name>
    <dbReference type="NCBI Taxonomy" id="447135"/>
    <lineage>
        <taxon>Eukaryota</taxon>
        <taxon>Metazoa</taxon>
        <taxon>Chordata</taxon>
        <taxon>Craniata</taxon>
        <taxon>Vertebrata</taxon>
        <taxon>Euteleostomi</taxon>
        <taxon>Mammalia</taxon>
        <taxon>Eutheria</taxon>
        <taxon>Euarchontoglires</taxon>
        <taxon>Glires</taxon>
        <taxon>Rodentia</taxon>
        <taxon>Myomorpha</taxon>
        <taxon>Muroidea</taxon>
        <taxon>Cricetidae</taxon>
        <taxon>Arvicolinae</taxon>
        <taxon>Myodes</taxon>
    </lineage>
</organism>
<dbReference type="InterPro" id="IPR032402">
    <property type="entry name" value="AbLIM_anchor"/>
</dbReference>
<dbReference type="EMBL" id="JBBHLL010000083">
    <property type="protein sequence ID" value="KAK7819049.1"/>
    <property type="molecule type" value="Genomic_DNA"/>
</dbReference>
<dbReference type="Pfam" id="PF16182">
    <property type="entry name" value="AbLIM_anchor"/>
    <property type="match status" value="1"/>
</dbReference>
<dbReference type="PANTHER" id="PTHR24213">
    <property type="entry name" value="ACTIN-BINDING LIM PROTEIN"/>
    <property type="match status" value="1"/>
</dbReference>
<sequence>MFCPFLSPSSLPLLPPWLPSTSSLLKSLGTLSPYSQDIYENLDLRQRRASSPGYIDSPTYSRQGMSPTFSRSPHHYYRSGPESGRSSPYHSQLDVRSSTPTSYQAPKHFHIPAGESNIYRKPPIYKRHGMVRGRQSLAKHGGVGVIINTDGSAQVSRNETMQDHNIVLLATPPPIPRGDFVCPCHFKRARNYSCPLNPVLPPPQPTSPALYCSEFCDQSDPGKCLRPYESCTQNADNSNCSLEFYERHRFLYRIWGLCFKLF</sequence>
<name>A0AAW0IWK9_MYOGA</name>
<reference evidence="3 4" key="1">
    <citation type="journal article" date="2023" name="bioRxiv">
        <title>Conserved and derived expression patterns and positive selection on dental genes reveal complex evolutionary context of ever-growing rodent molars.</title>
        <authorList>
            <person name="Calamari Z.T."/>
            <person name="Song A."/>
            <person name="Cohen E."/>
            <person name="Akter M."/>
            <person name="Roy R.D."/>
            <person name="Hallikas O."/>
            <person name="Christensen M.M."/>
            <person name="Li P."/>
            <person name="Marangoni P."/>
            <person name="Jernvall J."/>
            <person name="Klein O.D."/>
        </authorList>
    </citation>
    <scope>NUCLEOTIDE SEQUENCE [LARGE SCALE GENOMIC DNA]</scope>
    <source>
        <strain evidence="3">V071</strain>
    </source>
</reference>
<proteinExistence type="predicted"/>
<evidence type="ECO:0000313" key="3">
    <source>
        <dbReference type="EMBL" id="KAK7819049.1"/>
    </source>
</evidence>
<feature type="compositionally biased region" description="Polar residues" evidence="1">
    <location>
        <begin position="58"/>
        <end position="71"/>
    </location>
</feature>
<evidence type="ECO:0000259" key="2">
    <source>
        <dbReference type="Pfam" id="PF16182"/>
    </source>
</evidence>
<dbReference type="GO" id="GO:0030032">
    <property type="term" value="P:lamellipodium assembly"/>
    <property type="evidence" value="ECO:0007669"/>
    <property type="project" value="TreeGrafter"/>
</dbReference>
<dbReference type="AlphaFoldDB" id="A0AAW0IWK9"/>
<keyword evidence="4" id="KW-1185">Reference proteome</keyword>
<feature type="region of interest" description="Disordered" evidence="1">
    <location>
        <begin position="50"/>
        <end position="115"/>
    </location>
</feature>
<dbReference type="Proteomes" id="UP001488838">
    <property type="component" value="Unassembled WGS sequence"/>
</dbReference>
<dbReference type="PANTHER" id="PTHR24213:SF0">
    <property type="entry name" value="ACTIN-BINDING LIM PROTEIN 3"/>
    <property type="match status" value="1"/>
</dbReference>
<evidence type="ECO:0000313" key="4">
    <source>
        <dbReference type="Proteomes" id="UP001488838"/>
    </source>
</evidence>
<feature type="domain" description="Putative adherens-junction anchoring" evidence="2">
    <location>
        <begin position="23"/>
        <end position="135"/>
    </location>
</feature>
<gene>
    <name evidence="3" type="ORF">U0070_002361</name>
</gene>
<dbReference type="GO" id="GO:0060271">
    <property type="term" value="P:cilium assembly"/>
    <property type="evidence" value="ECO:0007669"/>
    <property type="project" value="TreeGrafter"/>
</dbReference>
<comment type="caution">
    <text evidence="3">The sequence shown here is derived from an EMBL/GenBank/DDBJ whole genome shotgun (WGS) entry which is preliminary data.</text>
</comment>
<evidence type="ECO:0000256" key="1">
    <source>
        <dbReference type="SAM" id="MobiDB-lite"/>
    </source>
</evidence>
<feature type="compositionally biased region" description="Polar residues" evidence="1">
    <location>
        <begin position="84"/>
        <end position="104"/>
    </location>
</feature>
<dbReference type="GO" id="GO:0001725">
    <property type="term" value="C:stress fiber"/>
    <property type="evidence" value="ECO:0007669"/>
    <property type="project" value="TreeGrafter"/>
</dbReference>
<dbReference type="GO" id="GO:0051015">
    <property type="term" value="F:actin filament binding"/>
    <property type="evidence" value="ECO:0007669"/>
    <property type="project" value="TreeGrafter"/>
</dbReference>
<accession>A0AAW0IWK9</accession>
<dbReference type="InterPro" id="IPR051618">
    <property type="entry name" value="Actin-binding_LIM"/>
</dbReference>